<dbReference type="PATRIC" id="fig|1560234.3.peg.2854"/>
<evidence type="ECO:0008006" key="3">
    <source>
        <dbReference type="Google" id="ProtNLM"/>
    </source>
</evidence>
<name>A0A1B7XIA6_9BACT</name>
<dbReference type="InterPro" id="IPR037012">
    <property type="entry name" value="NanQ/TabA/YiaL_sf"/>
</dbReference>
<reference evidence="1 2" key="1">
    <citation type="submission" date="2015-01" db="EMBL/GenBank/DDBJ databases">
        <title>Desulfovibrio sp. JC271 draft genome sequence.</title>
        <authorList>
            <person name="Shivani Y."/>
            <person name="Subhash Y."/>
            <person name="Sasikala C."/>
            <person name="Ramana C.V."/>
        </authorList>
    </citation>
    <scope>NUCLEOTIDE SEQUENCE [LARGE SCALE GENOMIC DNA]</scope>
    <source>
        <strain evidence="1 2">JC271</strain>
    </source>
</reference>
<dbReference type="Gene3D" id="2.60.120.370">
    <property type="entry name" value="YhcH/YjgK/YiaL"/>
    <property type="match status" value="1"/>
</dbReference>
<protein>
    <recommendedName>
        <fullName evidence="3">YhcH/YjgK/YiaL family protein</fullName>
    </recommendedName>
</protein>
<dbReference type="Proteomes" id="UP000091979">
    <property type="component" value="Unassembled WGS sequence"/>
</dbReference>
<dbReference type="PANTHER" id="PTHR34986">
    <property type="entry name" value="EVOLVED BETA-GALACTOSIDASE SUBUNIT BETA"/>
    <property type="match status" value="1"/>
</dbReference>
<dbReference type="SUPFAM" id="SSF51197">
    <property type="entry name" value="Clavaminate synthase-like"/>
    <property type="match status" value="1"/>
</dbReference>
<organism evidence="1 2">
    <name type="scientific">Halodesulfovibrio spirochaetisodalis</name>
    <dbReference type="NCBI Taxonomy" id="1560234"/>
    <lineage>
        <taxon>Bacteria</taxon>
        <taxon>Pseudomonadati</taxon>
        <taxon>Thermodesulfobacteriota</taxon>
        <taxon>Desulfovibrionia</taxon>
        <taxon>Desulfovibrionales</taxon>
        <taxon>Desulfovibrionaceae</taxon>
        <taxon>Halodesulfovibrio</taxon>
    </lineage>
</organism>
<dbReference type="OrthoDB" id="6196468at2"/>
<dbReference type="RefSeq" id="WP_066853035.1">
    <property type="nucleotide sequence ID" value="NZ_JXMS01000005.1"/>
</dbReference>
<dbReference type="STRING" id="1560234.SP90_04515"/>
<comment type="caution">
    <text evidence="1">The sequence shown here is derived from an EMBL/GenBank/DDBJ whole genome shotgun (WGS) entry which is preliminary data.</text>
</comment>
<dbReference type="EMBL" id="JXMS01000005">
    <property type="protein sequence ID" value="OBQ55229.1"/>
    <property type="molecule type" value="Genomic_DNA"/>
</dbReference>
<dbReference type="NCBIfam" id="TIGR00022">
    <property type="entry name" value="YhcH/YjgK/YiaL family protein"/>
    <property type="match status" value="1"/>
</dbReference>
<evidence type="ECO:0000313" key="2">
    <source>
        <dbReference type="Proteomes" id="UP000091979"/>
    </source>
</evidence>
<evidence type="ECO:0000313" key="1">
    <source>
        <dbReference type="EMBL" id="OBQ55229.1"/>
    </source>
</evidence>
<dbReference type="PANTHER" id="PTHR34986:SF1">
    <property type="entry name" value="PROTEIN YIAL"/>
    <property type="match status" value="1"/>
</dbReference>
<keyword evidence="2" id="KW-1185">Reference proteome</keyword>
<gene>
    <name evidence="1" type="ORF">SP90_04515</name>
</gene>
<dbReference type="Pfam" id="PF04074">
    <property type="entry name" value="DUF386"/>
    <property type="match status" value="1"/>
</dbReference>
<accession>A0A1B7XIA6</accession>
<dbReference type="AlphaFoldDB" id="A0A1B7XIA6"/>
<proteinExistence type="predicted"/>
<dbReference type="GO" id="GO:0005829">
    <property type="term" value="C:cytosol"/>
    <property type="evidence" value="ECO:0007669"/>
    <property type="project" value="TreeGrafter"/>
</dbReference>
<dbReference type="InterPro" id="IPR004375">
    <property type="entry name" value="NanQ/TabA/YiaL"/>
</dbReference>
<sequence length="149" mass="16897">MIVDILENIDTYECLSPHFATAFEFMRRTDLATLPDGQYEIDGRTVFATVFRGQGKKATEAKMEAHNEYIDIQFVLQGTEKMGWKARSTMSSVAEEPEEYPDVFFYDEEPVSWSTVQSGAYAIFFPEDAHMPLISDGEIHKVIIKVAVA</sequence>